<dbReference type="CDD" id="cd01392">
    <property type="entry name" value="HTH_LacI"/>
    <property type="match status" value="1"/>
</dbReference>
<dbReference type="EMBL" id="JADBEM010000001">
    <property type="protein sequence ID" value="MBE1609538.1"/>
    <property type="molecule type" value="Genomic_DNA"/>
</dbReference>
<dbReference type="PROSITE" id="PS50932">
    <property type="entry name" value="HTH_LACI_2"/>
    <property type="match status" value="1"/>
</dbReference>
<evidence type="ECO:0000313" key="6">
    <source>
        <dbReference type="EMBL" id="MBE1609538.1"/>
    </source>
</evidence>
<dbReference type="InterPro" id="IPR028082">
    <property type="entry name" value="Peripla_BP_I"/>
</dbReference>
<evidence type="ECO:0000256" key="4">
    <source>
        <dbReference type="SAM" id="MobiDB-lite"/>
    </source>
</evidence>
<dbReference type="InterPro" id="IPR046335">
    <property type="entry name" value="LacI/GalR-like_sensor"/>
</dbReference>
<comment type="caution">
    <text evidence="6">The sequence shown here is derived from an EMBL/GenBank/DDBJ whole genome shotgun (WGS) entry which is preliminary data.</text>
</comment>
<organism evidence="6 7">
    <name type="scientific">Actinopolymorpha pittospori</name>
    <dbReference type="NCBI Taxonomy" id="648752"/>
    <lineage>
        <taxon>Bacteria</taxon>
        <taxon>Bacillati</taxon>
        <taxon>Actinomycetota</taxon>
        <taxon>Actinomycetes</taxon>
        <taxon>Propionibacteriales</taxon>
        <taxon>Actinopolymorphaceae</taxon>
        <taxon>Actinopolymorpha</taxon>
    </lineage>
</organism>
<dbReference type="Proteomes" id="UP000638648">
    <property type="component" value="Unassembled WGS sequence"/>
</dbReference>
<dbReference type="Gene3D" id="3.40.50.2300">
    <property type="match status" value="2"/>
</dbReference>
<feature type="region of interest" description="Disordered" evidence="4">
    <location>
        <begin position="1"/>
        <end position="25"/>
    </location>
</feature>
<keyword evidence="1" id="KW-0805">Transcription regulation</keyword>
<keyword evidence="2" id="KW-0238">DNA-binding</keyword>
<dbReference type="PANTHER" id="PTHR30146:SF109">
    <property type="entry name" value="HTH-TYPE TRANSCRIPTIONAL REGULATOR GALS"/>
    <property type="match status" value="1"/>
</dbReference>
<keyword evidence="3" id="KW-0804">Transcription</keyword>
<dbReference type="GO" id="GO:0003700">
    <property type="term" value="F:DNA-binding transcription factor activity"/>
    <property type="evidence" value="ECO:0007669"/>
    <property type="project" value="TreeGrafter"/>
</dbReference>
<name>A0A927N3C1_9ACTN</name>
<keyword evidence="7" id="KW-1185">Reference proteome</keyword>
<dbReference type="PANTHER" id="PTHR30146">
    <property type="entry name" value="LACI-RELATED TRANSCRIPTIONAL REPRESSOR"/>
    <property type="match status" value="1"/>
</dbReference>
<protein>
    <submittedName>
        <fullName evidence="6">LacI family transcriptional regulator</fullName>
    </submittedName>
</protein>
<evidence type="ECO:0000256" key="2">
    <source>
        <dbReference type="ARBA" id="ARBA00023125"/>
    </source>
</evidence>
<feature type="region of interest" description="Disordered" evidence="4">
    <location>
        <begin position="346"/>
        <end position="370"/>
    </location>
</feature>
<dbReference type="RefSeq" id="WP_337918059.1">
    <property type="nucleotide sequence ID" value="NZ_BAABJL010000201.1"/>
</dbReference>
<accession>A0A927N3C1</accession>
<evidence type="ECO:0000256" key="1">
    <source>
        <dbReference type="ARBA" id="ARBA00023015"/>
    </source>
</evidence>
<evidence type="ECO:0000259" key="5">
    <source>
        <dbReference type="PROSITE" id="PS50932"/>
    </source>
</evidence>
<dbReference type="SUPFAM" id="SSF47413">
    <property type="entry name" value="lambda repressor-like DNA-binding domains"/>
    <property type="match status" value="1"/>
</dbReference>
<reference evidence="6" key="1">
    <citation type="submission" date="2020-10" db="EMBL/GenBank/DDBJ databases">
        <title>Sequencing the genomes of 1000 actinobacteria strains.</title>
        <authorList>
            <person name="Klenk H.-P."/>
        </authorList>
    </citation>
    <scope>NUCLEOTIDE SEQUENCE</scope>
    <source>
        <strain evidence="6">DSM 45354</strain>
    </source>
</reference>
<dbReference type="GO" id="GO:0000976">
    <property type="term" value="F:transcription cis-regulatory region binding"/>
    <property type="evidence" value="ECO:0007669"/>
    <property type="project" value="TreeGrafter"/>
</dbReference>
<dbReference type="SUPFAM" id="SSF53822">
    <property type="entry name" value="Periplasmic binding protein-like I"/>
    <property type="match status" value="1"/>
</dbReference>
<dbReference type="InterPro" id="IPR000843">
    <property type="entry name" value="HTH_LacI"/>
</dbReference>
<dbReference type="InterPro" id="IPR010982">
    <property type="entry name" value="Lambda_DNA-bd_dom_sf"/>
</dbReference>
<sequence length="370" mass="39357">MPTRDRDRAQRAEPAGDSPDPGRTPTIHDVAARCGVAASTVSRAFSRPERVNPATRQRILSIAAQMGYHPNPIARALPSGRTRTLGLLVPDITNPFFLDLIRGAERAAATAGYTLVLADTEETSQQETTVVDRLTGAVDGFVLASSRLSDARLREVYAKTRLVVVNRRVRPVPGVLIDSATGTRQAAEHLASLGHRRIAYLAGPRASWSDARRWRTLQAVARQRDLSVVRIGPLAPTVEAGVAAADAVVLNDVTAVVTFNDLLAIGVLRRLRARGVDVPGQVSVVGCDDIFGADFCHPPLTTLTAPIESAGRSAVDLLLSLFDGDEPGAPPRQDVVLPTRLTIRDSTAVAPTTGPDRSAQDRAGPVSAAH</sequence>
<dbReference type="Pfam" id="PF00356">
    <property type="entry name" value="LacI"/>
    <property type="match status" value="1"/>
</dbReference>
<dbReference type="Gene3D" id="1.10.260.40">
    <property type="entry name" value="lambda repressor-like DNA-binding domains"/>
    <property type="match status" value="1"/>
</dbReference>
<gene>
    <name evidence="6" type="ORF">HEB94_006386</name>
</gene>
<evidence type="ECO:0000256" key="3">
    <source>
        <dbReference type="ARBA" id="ARBA00023163"/>
    </source>
</evidence>
<dbReference type="AlphaFoldDB" id="A0A927N3C1"/>
<dbReference type="Pfam" id="PF13377">
    <property type="entry name" value="Peripla_BP_3"/>
    <property type="match status" value="1"/>
</dbReference>
<evidence type="ECO:0000313" key="7">
    <source>
        <dbReference type="Proteomes" id="UP000638648"/>
    </source>
</evidence>
<feature type="compositionally biased region" description="Basic and acidic residues" evidence="4">
    <location>
        <begin position="1"/>
        <end position="11"/>
    </location>
</feature>
<proteinExistence type="predicted"/>
<dbReference type="CDD" id="cd06267">
    <property type="entry name" value="PBP1_LacI_sugar_binding-like"/>
    <property type="match status" value="1"/>
</dbReference>
<feature type="domain" description="HTH lacI-type" evidence="5">
    <location>
        <begin position="25"/>
        <end position="79"/>
    </location>
</feature>
<dbReference type="SMART" id="SM00354">
    <property type="entry name" value="HTH_LACI"/>
    <property type="match status" value="1"/>
</dbReference>